<evidence type="ECO:0000313" key="2">
    <source>
        <dbReference type="EMBL" id="RKF63716.1"/>
    </source>
</evidence>
<evidence type="ECO:0000256" key="1">
    <source>
        <dbReference type="SAM" id="MobiDB-lite"/>
    </source>
</evidence>
<dbReference type="EMBL" id="MCBQ01013757">
    <property type="protein sequence ID" value="RKF63716.1"/>
    <property type="molecule type" value="Genomic_DNA"/>
</dbReference>
<reference evidence="2 3" key="1">
    <citation type="journal article" date="2018" name="BMC Genomics">
        <title>Comparative genome analyses reveal sequence features reflecting distinct modes of host-adaptation between dicot and monocot powdery mildew.</title>
        <authorList>
            <person name="Wu Y."/>
            <person name="Ma X."/>
            <person name="Pan Z."/>
            <person name="Kale S.D."/>
            <person name="Song Y."/>
            <person name="King H."/>
            <person name="Zhang Q."/>
            <person name="Presley C."/>
            <person name="Deng X."/>
            <person name="Wei C.I."/>
            <person name="Xiao S."/>
        </authorList>
    </citation>
    <scope>NUCLEOTIDE SEQUENCE [LARGE SCALE GENOMIC DNA]</scope>
    <source>
        <strain evidence="2">UMSG3</strain>
    </source>
</reference>
<protein>
    <submittedName>
        <fullName evidence="2">Uncharacterized protein</fullName>
    </submittedName>
</protein>
<name>A0A420I251_9PEZI</name>
<comment type="caution">
    <text evidence="2">The sequence shown here is derived from an EMBL/GenBank/DDBJ whole genome shotgun (WGS) entry which is preliminary data.</text>
</comment>
<feature type="region of interest" description="Disordered" evidence="1">
    <location>
        <begin position="1"/>
        <end position="23"/>
    </location>
</feature>
<sequence length="93" mass="10993">MANQNKEREQHRRKWEKGVQEKENRQYDQYLAEGCVNDQPEELSDSEIEALINTIDLDEAEDYQEDLQETYLDEIDGKEPFHARANLSVQHAI</sequence>
<proteinExistence type="predicted"/>
<dbReference type="Proteomes" id="UP000283383">
    <property type="component" value="Unassembled WGS sequence"/>
</dbReference>
<dbReference type="AlphaFoldDB" id="A0A420I251"/>
<dbReference type="STRING" id="62708.A0A420I251"/>
<feature type="non-terminal residue" evidence="2">
    <location>
        <position position="93"/>
    </location>
</feature>
<organism evidence="2 3">
    <name type="scientific">Golovinomyces cichoracearum</name>
    <dbReference type="NCBI Taxonomy" id="62708"/>
    <lineage>
        <taxon>Eukaryota</taxon>
        <taxon>Fungi</taxon>
        <taxon>Dikarya</taxon>
        <taxon>Ascomycota</taxon>
        <taxon>Pezizomycotina</taxon>
        <taxon>Leotiomycetes</taxon>
        <taxon>Erysiphales</taxon>
        <taxon>Erysiphaceae</taxon>
        <taxon>Golovinomyces</taxon>
    </lineage>
</organism>
<evidence type="ECO:0000313" key="3">
    <source>
        <dbReference type="Proteomes" id="UP000283383"/>
    </source>
</evidence>
<keyword evidence="3" id="KW-1185">Reference proteome</keyword>
<accession>A0A420I251</accession>
<gene>
    <name evidence="2" type="ORF">GcM3_137013</name>
</gene>